<dbReference type="PROSITE" id="PS51202">
    <property type="entry name" value="RCK_C"/>
    <property type="match status" value="1"/>
</dbReference>
<dbReference type="EMBL" id="JBHSQV010000032">
    <property type="protein sequence ID" value="MFC5985797.1"/>
    <property type="molecule type" value="Genomic_DNA"/>
</dbReference>
<evidence type="ECO:0000256" key="2">
    <source>
        <dbReference type="ARBA" id="ARBA00022448"/>
    </source>
</evidence>
<keyword evidence="6 9" id="KW-1133">Transmembrane helix</keyword>
<gene>
    <name evidence="11" type="ORF">ACFPXP_05055</name>
</gene>
<evidence type="ECO:0000256" key="6">
    <source>
        <dbReference type="ARBA" id="ARBA00022989"/>
    </source>
</evidence>
<keyword evidence="12" id="KW-1185">Reference proteome</keyword>
<reference evidence="12" key="1">
    <citation type="journal article" date="2019" name="Int. J. Syst. Evol. Microbiol.">
        <title>The Global Catalogue of Microorganisms (GCM) 10K type strain sequencing project: providing services to taxonomists for standard genome sequencing and annotation.</title>
        <authorList>
            <consortium name="The Broad Institute Genomics Platform"/>
            <consortium name="The Broad Institute Genome Sequencing Center for Infectious Disease"/>
            <person name="Wu L."/>
            <person name="Ma J."/>
        </authorList>
    </citation>
    <scope>NUCLEOTIDE SEQUENCE [LARGE SCALE GENOMIC DNA]</scope>
    <source>
        <strain evidence="12">CCM 8749</strain>
    </source>
</reference>
<feature type="transmembrane region" description="Helical" evidence="9">
    <location>
        <begin position="268"/>
        <end position="286"/>
    </location>
</feature>
<dbReference type="NCBIfam" id="NF003715">
    <property type="entry name" value="PRK05326.1-2"/>
    <property type="match status" value="1"/>
</dbReference>
<feature type="domain" description="RCK C-terminal" evidence="10">
    <location>
        <begin position="398"/>
        <end position="479"/>
    </location>
</feature>
<feature type="transmembrane region" description="Helical" evidence="9">
    <location>
        <begin position="358"/>
        <end position="381"/>
    </location>
</feature>
<feature type="transmembrane region" description="Helical" evidence="9">
    <location>
        <begin position="55"/>
        <end position="71"/>
    </location>
</feature>
<dbReference type="Pfam" id="PF02080">
    <property type="entry name" value="TrkA_C"/>
    <property type="match status" value="1"/>
</dbReference>
<dbReference type="InterPro" id="IPR006037">
    <property type="entry name" value="RCK_C"/>
</dbReference>
<dbReference type="Gene3D" id="3.30.70.1450">
    <property type="entry name" value="Regulator of K+ conductance, C-terminal domain"/>
    <property type="match status" value="1"/>
</dbReference>
<proteinExistence type="predicted"/>
<dbReference type="InterPro" id="IPR006153">
    <property type="entry name" value="Cation/H_exchanger_TM"/>
</dbReference>
<feature type="transmembrane region" description="Helical" evidence="9">
    <location>
        <begin position="6"/>
        <end position="22"/>
    </location>
</feature>
<evidence type="ECO:0000256" key="9">
    <source>
        <dbReference type="SAM" id="Phobius"/>
    </source>
</evidence>
<dbReference type="PANTHER" id="PTHR32507">
    <property type="entry name" value="NA(+)/H(+) ANTIPORTER 1"/>
    <property type="match status" value="1"/>
</dbReference>
<evidence type="ECO:0000256" key="5">
    <source>
        <dbReference type="ARBA" id="ARBA00022692"/>
    </source>
</evidence>
<feature type="transmembrane region" description="Helical" evidence="9">
    <location>
        <begin position="29"/>
        <end position="49"/>
    </location>
</feature>
<dbReference type="InterPro" id="IPR036721">
    <property type="entry name" value="RCK_C_sf"/>
</dbReference>
<dbReference type="PANTHER" id="PTHR32507:SF7">
    <property type="entry name" value="K(+)_H(+) ANTIPORTER NHAP2"/>
    <property type="match status" value="1"/>
</dbReference>
<evidence type="ECO:0000256" key="3">
    <source>
        <dbReference type="ARBA" id="ARBA00022449"/>
    </source>
</evidence>
<feature type="transmembrane region" description="Helical" evidence="9">
    <location>
        <begin position="83"/>
        <end position="106"/>
    </location>
</feature>
<feature type="transmembrane region" description="Helical" evidence="9">
    <location>
        <begin position="298"/>
        <end position="322"/>
    </location>
</feature>
<keyword evidence="2" id="KW-0813">Transport</keyword>
<dbReference type="RefSeq" id="WP_379893003.1">
    <property type="nucleotide sequence ID" value="NZ_CBCSCT010000013.1"/>
</dbReference>
<feature type="transmembrane region" description="Helical" evidence="9">
    <location>
        <begin position="329"/>
        <end position="346"/>
    </location>
</feature>
<protein>
    <submittedName>
        <fullName evidence="11">Potassium/proton antiporter</fullName>
    </submittedName>
</protein>
<keyword evidence="5 9" id="KW-0812">Transmembrane</keyword>
<evidence type="ECO:0000256" key="8">
    <source>
        <dbReference type="ARBA" id="ARBA00023136"/>
    </source>
</evidence>
<sequence>MNFNTDDAILLFAVLLIIGVLTTKFSSRLGMPSLVLYIVVGMVLSRFIYYDNAQLTQLFGILALIVILFEGGMQTKWKQVKPVIAPSISLATLGVLFTTLTIGFFAKYILGLSWVEGLLFGAIVGSTDAAAVFAVLGNKNIKKRITSTLEAESGTNDPMAVFLTIALIEWIQNPDAAFLSLLFSFILQMGVGLIAGIVFGKIAVWSINRINLDSSGLYPVLAMAFAVLTYSSTALLHGSGLLAVYIMALIFGNADVTYRHSIFRFNEGFAWMMQILMFILLGLLVFPHELTEIVGEGLILSFLLMFIARPIGVWISTLCMGFNMKEKVLISWAGLRGAVPIVLATYPLTEGLENGQLFFNVVFFVVFTSALIQGATISPLADKLGLAGEAKQQVPYTLELVSIGKTNSEMVEVQIEALAPVVDKAIHEIKLPHDSLISAIVRGEQLITPRGDTVLREGDILYMIVSKQSRDEAKLIFAAADSDS</sequence>
<keyword evidence="3" id="KW-0050">Antiport</keyword>
<dbReference type="InterPro" id="IPR038770">
    <property type="entry name" value="Na+/solute_symporter_sf"/>
</dbReference>
<comment type="subcellular location">
    <subcellularLocation>
        <location evidence="1">Cell membrane</location>
        <topology evidence="1">Multi-pass membrane protein</topology>
    </subcellularLocation>
</comment>
<keyword evidence="4" id="KW-1003">Cell membrane</keyword>
<feature type="transmembrane region" description="Helical" evidence="9">
    <location>
        <begin position="216"/>
        <end position="233"/>
    </location>
</feature>
<feature type="transmembrane region" description="Helical" evidence="9">
    <location>
        <begin position="118"/>
        <end position="136"/>
    </location>
</feature>
<evidence type="ECO:0000256" key="7">
    <source>
        <dbReference type="ARBA" id="ARBA00023065"/>
    </source>
</evidence>
<feature type="transmembrane region" description="Helical" evidence="9">
    <location>
        <begin position="178"/>
        <end position="204"/>
    </location>
</feature>
<keyword evidence="7" id="KW-0406">Ion transport</keyword>
<dbReference type="SUPFAM" id="SSF116726">
    <property type="entry name" value="TrkA C-terminal domain-like"/>
    <property type="match status" value="1"/>
</dbReference>
<comment type="caution">
    <text evidence="11">The sequence shown here is derived from an EMBL/GenBank/DDBJ whole genome shotgun (WGS) entry which is preliminary data.</text>
</comment>
<organism evidence="11 12">
    <name type="scientific">Marinicrinis lubricantis</name>
    <dbReference type="NCBI Taxonomy" id="2086470"/>
    <lineage>
        <taxon>Bacteria</taxon>
        <taxon>Bacillati</taxon>
        <taxon>Bacillota</taxon>
        <taxon>Bacilli</taxon>
        <taxon>Bacillales</taxon>
        <taxon>Paenibacillaceae</taxon>
    </lineage>
</organism>
<evidence type="ECO:0000256" key="4">
    <source>
        <dbReference type="ARBA" id="ARBA00022475"/>
    </source>
</evidence>
<dbReference type="Proteomes" id="UP001596250">
    <property type="component" value="Unassembled WGS sequence"/>
</dbReference>
<dbReference type="NCBIfam" id="NF003716">
    <property type="entry name" value="PRK05326.1-3"/>
    <property type="match status" value="1"/>
</dbReference>
<evidence type="ECO:0000259" key="10">
    <source>
        <dbReference type="PROSITE" id="PS51202"/>
    </source>
</evidence>
<evidence type="ECO:0000256" key="1">
    <source>
        <dbReference type="ARBA" id="ARBA00004651"/>
    </source>
</evidence>
<name>A0ABW1IL64_9BACL</name>
<keyword evidence="8 9" id="KW-0472">Membrane</keyword>
<evidence type="ECO:0000313" key="12">
    <source>
        <dbReference type="Proteomes" id="UP001596250"/>
    </source>
</evidence>
<dbReference type="Pfam" id="PF00999">
    <property type="entry name" value="Na_H_Exchanger"/>
    <property type="match status" value="1"/>
</dbReference>
<evidence type="ECO:0000313" key="11">
    <source>
        <dbReference type="EMBL" id="MFC5985797.1"/>
    </source>
</evidence>
<accession>A0ABW1IL64</accession>
<dbReference type="Gene3D" id="1.20.1530.20">
    <property type="match status" value="1"/>
</dbReference>